<sequence length="238" mass="27272">MIRAFLLLLMLLSSPLTADQNSLRYNSSGSSNWIPYYMQDKATPGILGELIPLILKQANIPGVEIKMPPKRTNQALIDGELDFDAVCAEWFPNQYVGPEFVLSKPLFTVKEYFVGLTDSSKTAHLDHFNIGTVLGYYYYDDNTFNRVDFRSERELVLALKKARVSRILIGDLTASYWAKKYDVDLQFQKLHTQGLLRIRLNKQKQHLLPRLNAAIDALYEQGVISKIVDKYTRLYGKD</sequence>
<dbReference type="eggNOG" id="COG0834">
    <property type="taxonomic scope" value="Bacteria"/>
</dbReference>
<dbReference type="AlphaFoldDB" id="A0A0A7EK94"/>
<dbReference type="SUPFAM" id="SSF53850">
    <property type="entry name" value="Periplasmic binding protein-like II"/>
    <property type="match status" value="1"/>
</dbReference>
<protein>
    <submittedName>
        <fullName evidence="2">Uncharacterized protein</fullName>
    </submittedName>
</protein>
<dbReference type="KEGG" id="pseo:OM33_15120"/>
<organism evidence="2 3">
    <name type="scientific">Pseudoalteromonas piratica</name>
    <dbReference type="NCBI Taxonomy" id="1348114"/>
    <lineage>
        <taxon>Bacteria</taxon>
        <taxon>Pseudomonadati</taxon>
        <taxon>Pseudomonadota</taxon>
        <taxon>Gammaproteobacteria</taxon>
        <taxon>Alteromonadales</taxon>
        <taxon>Pseudoalteromonadaceae</taxon>
        <taxon>Pseudoalteromonas</taxon>
    </lineage>
</organism>
<feature type="signal peptide" evidence="1">
    <location>
        <begin position="1"/>
        <end position="18"/>
    </location>
</feature>
<dbReference type="Gene3D" id="3.40.190.10">
    <property type="entry name" value="Periplasmic binding protein-like II"/>
    <property type="match status" value="2"/>
</dbReference>
<keyword evidence="1" id="KW-0732">Signal</keyword>
<accession>A0A0A7EK94</accession>
<dbReference type="HOGENOM" id="CLU_097553_0_0_6"/>
<keyword evidence="3" id="KW-1185">Reference proteome</keyword>
<evidence type="ECO:0000313" key="2">
    <source>
        <dbReference type="EMBL" id="AIY66486.1"/>
    </source>
</evidence>
<reference evidence="2 3" key="1">
    <citation type="submission" date="2014-11" db="EMBL/GenBank/DDBJ databases">
        <title>Complete Genome Sequence of Pseudoalteromonas sp. Strain OCN003 Isolated from Kaneohe Bay, Oahu, Hawaii.</title>
        <authorList>
            <person name="Beurmann S."/>
            <person name="Videau P."/>
            <person name="Ushijima B."/>
            <person name="Smith A.M."/>
            <person name="Aeby G.S."/>
            <person name="Callahan S.M."/>
            <person name="Belcaid M."/>
        </authorList>
    </citation>
    <scope>NUCLEOTIDE SEQUENCE [LARGE SCALE GENOMIC DNA]</scope>
    <source>
        <strain evidence="2 3">OCN003</strain>
    </source>
</reference>
<evidence type="ECO:0000256" key="1">
    <source>
        <dbReference type="SAM" id="SignalP"/>
    </source>
</evidence>
<evidence type="ECO:0000313" key="3">
    <source>
        <dbReference type="Proteomes" id="UP000030341"/>
    </source>
</evidence>
<dbReference type="EMBL" id="CP009889">
    <property type="protein sequence ID" value="AIY66486.1"/>
    <property type="molecule type" value="Genomic_DNA"/>
</dbReference>
<name>A0A0A7EK94_9GAMM</name>
<feature type="chain" id="PRO_5002027087" evidence="1">
    <location>
        <begin position="19"/>
        <end position="238"/>
    </location>
</feature>
<dbReference type="Proteomes" id="UP000030341">
    <property type="component" value="Chromosome 2"/>
</dbReference>
<gene>
    <name evidence="2" type="ORF">OM33_15120</name>
</gene>
<dbReference type="STRING" id="1348114.OM33_15120"/>
<proteinExistence type="predicted"/>